<dbReference type="Gene3D" id="2.160.20.80">
    <property type="entry name" value="E3 ubiquitin-protein ligase SopA"/>
    <property type="match status" value="1"/>
</dbReference>
<feature type="transmembrane region" description="Helical" evidence="1">
    <location>
        <begin position="227"/>
        <end position="244"/>
    </location>
</feature>
<accession>A0A8J7L4D3</accession>
<sequence length="326" mass="37483">MDAKEVLDLYQQGNRNFQGVDLKGQSFEKQNLQGIDFRQANLEEANFRGANLQGAKFIGSDIRGTDFTKAILIKADFTEAKAGLIGNKIWNELLFLFLSFIPFSLLLFIFLLPVSIWAYSLSELNFEQESEQLRFTILIFFISLVGFLNFNIVNFIQGLKASLIIFSMTATAIFLVKFNQPAILFMIVVFLLAGLIFFSISFASWLTICIEKKLNQNYLKLSKLFKAIRKTVIVLAIITLMTIYSNNLNIFLVLITITGIFFLILILIKAYLMDELKRLLIIIQLAVSFMCVIILYNQIYEKVDDYFKLSILFLQINIFAIPLYIY</sequence>
<dbReference type="InterPro" id="IPR001646">
    <property type="entry name" value="5peptide_repeat"/>
</dbReference>
<feature type="transmembrane region" description="Helical" evidence="1">
    <location>
        <begin position="93"/>
        <end position="120"/>
    </location>
</feature>
<feature type="transmembrane region" description="Helical" evidence="1">
    <location>
        <begin position="132"/>
        <end position="152"/>
    </location>
</feature>
<feature type="non-terminal residue" evidence="2">
    <location>
        <position position="326"/>
    </location>
</feature>
<keyword evidence="1" id="KW-0472">Membrane</keyword>
<keyword evidence="3" id="KW-1185">Reference proteome</keyword>
<dbReference type="Proteomes" id="UP000599391">
    <property type="component" value="Unassembled WGS sequence"/>
</dbReference>
<evidence type="ECO:0000256" key="1">
    <source>
        <dbReference type="SAM" id="Phobius"/>
    </source>
</evidence>
<dbReference type="SUPFAM" id="SSF141571">
    <property type="entry name" value="Pentapeptide repeat-like"/>
    <property type="match status" value="1"/>
</dbReference>
<keyword evidence="1" id="KW-1133">Transmembrane helix</keyword>
<dbReference type="PANTHER" id="PTHR14136:SF17">
    <property type="entry name" value="BTB_POZ DOMAIN-CONTAINING PROTEIN KCTD9"/>
    <property type="match status" value="1"/>
</dbReference>
<evidence type="ECO:0000313" key="3">
    <source>
        <dbReference type="Proteomes" id="UP000599391"/>
    </source>
</evidence>
<feature type="transmembrane region" description="Helical" evidence="1">
    <location>
        <begin position="306"/>
        <end position="325"/>
    </location>
</feature>
<feature type="transmembrane region" description="Helical" evidence="1">
    <location>
        <begin position="250"/>
        <end position="272"/>
    </location>
</feature>
<dbReference type="RefSeq" id="WP_214439785.1">
    <property type="nucleotide sequence ID" value="NZ_JAECZB010000035.1"/>
</dbReference>
<proteinExistence type="predicted"/>
<evidence type="ECO:0000313" key="2">
    <source>
        <dbReference type="EMBL" id="MBH8553502.1"/>
    </source>
</evidence>
<dbReference type="PANTHER" id="PTHR14136">
    <property type="entry name" value="BTB_POZ DOMAIN-CONTAINING PROTEIN KCTD9"/>
    <property type="match status" value="1"/>
</dbReference>
<dbReference type="EMBL" id="JAECZB010000035">
    <property type="protein sequence ID" value="MBH8553502.1"/>
    <property type="molecule type" value="Genomic_DNA"/>
</dbReference>
<comment type="caution">
    <text evidence="2">The sequence shown here is derived from an EMBL/GenBank/DDBJ whole genome shotgun (WGS) entry which is preliminary data.</text>
</comment>
<name>A0A8J7L4D3_9CYAN</name>
<dbReference type="InterPro" id="IPR051082">
    <property type="entry name" value="Pentapeptide-BTB/POZ_domain"/>
</dbReference>
<feature type="transmembrane region" description="Helical" evidence="1">
    <location>
        <begin position="159"/>
        <end position="176"/>
    </location>
</feature>
<reference evidence="2 3" key="1">
    <citation type="journal article" date="2021" name="Int. J. Syst. Evol. Microbiol.">
        <title>Amazonocrinis nigriterrae gen. nov., sp. nov., Atlanticothrix silvestris gen. nov., sp. nov. and Dendronalium phyllosphericum gen. nov., sp. nov., nostocacean cyanobacteria from Brazilian environments.</title>
        <authorList>
            <person name="Alvarenga D.O."/>
            <person name="Andreote A.P.D."/>
            <person name="Branco L.H.Z."/>
            <person name="Delbaje E."/>
            <person name="Cruz R.B."/>
            <person name="Varani A.M."/>
            <person name="Fiore M.F."/>
        </authorList>
    </citation>
    <scope>NUCLEOTIDE SEQUENCE [LARGE SCALE GENOMIC DNA]</scope>
    <source>
        <strain evidence="2 3">CENA357</strain>
    </source>
</reference>
<protein>
    <submittedName>
        <fullName evidence="2">Pentapeptide repeat-containing protein</fullName>
    </submittedName>
</protein>
<keyword evidence="1" id="KW-0812">Transmembrane</keyword>
<gene>
    <name evidence="2" type="ORF">I8751_14205</name>
</gene>
<dbReference type="Pfam" id="PF00805">
    <property type="entry name" value="Pentapeptide"/>
    <property type="match status" value="1"/>
</dbReference>
<feature type="transmembrane region" description="Helical" evidence="1">
    <location>
        <begin position="279"/>
        <end position="300"/>
    </location>
</feature>
<organism evidence="2 3">
    <name type="scientific">Atlanticothrix silvestris CENA357</name>
    <dbReference type="NCBI Taxonomy" id="1725252"/>
    <lineage>
        <taxon>Bacteria</taxon>
        <taxon>Bacillati</taxon>
        <taxon>Cyanobacteriota</taxon>
        <taxon>Cyanophyceae</taxon>
        <taxon>Nostocales</taxon>
        <taxon>Nodulariaceae</taxon>
        <taxon>Atlanticothrix</taxon>
        <taxon>Atlanticothrix silvestris</taxon>
    </lineage>
</organism>
<dbReference type="AlphaFoldDB" id="A0A8J7L4D3"/>
<feature type="transmembrane region" description="Helical" evidence="1">
    <location>
        <begin position="182"/>
        <end position="206"/>
    </location>
</feature>